<dbReference type="PANTHER" id="PTHR32322:SF18">
    <property type="entry name" value="S-ADENOSYLMETHIONINE_S-ADENOSYLHOMOCYSTEINE TRANSPORTER"/>
    <property type="match status" value="1"/>
</dbReference>
<feature type="transmembrane region" description="Helical" evidence="6">
    <location>
        <begin position="252"/>
        <end position="270"/>
    </location>
</feature>
<evidence type="ECO:0000256" key="1">
    <source>
        <dbReference type="ARBA" id="ARBA00004651"/>
    </source>
</evidence>
<dbReference type="Pfam" id="PF00892">
    <property type="entry name" value="EamA"/>
    <property type="match status" value="2"/>
</dbReference>
<keyword evidence="4 6" id="KW-1133">Transmembrane helix</keyword>
<dbReference type="InterPro" id="IPR000620">
    <property type="entry name" value="EamA_dom"/>
</dbReference>
<feature type="transmembrane region" description="Helical" evidence="6">
    <location>
        <begin position="37"/>
        <end position="57"/>
    </location>
</feature>
<evidence type="ECO:0000256" key="5">
    <source>
        <dbReference type="ARBA" id="ARBA00023136"/>
    </source>
</evidence>
<feature type="transmembrane region" description="Helical" evidence="6">
    <location>
        <begin position="276"/>
        <end position="294"/>
    </location>
</feature>
<keyword evidence="2" id="KW-1003">Cell membrane</keyword>
<evidence type="ECO:0000256" key="4">
    <source>
        <dbReference type="ARBA" id="ARBA00022989"/>
    </source>
</evidence>
<evidence type="ECO:0000256" key="6">
    <source>
        <dbReference type="SAM" id="Phobius"/>
    </source>
</evidence>
<dbReference type="RefSeq" id="WP_118656469.1">
    <property type="nucleotide sequence ID" value="NZ_JACOOK010000001.1"/>
</dbReference>
<proteinExistence type="predicted"/>
<feature type="domain" description="EamA" evidence="7">
    <location>
        <begin position="8"/>
        <end position="141"/>
    </location>
</feature>
<comment type="caution">
    <text evidence="8">The sequence shown here is derived from an EMBL/GenBank/DDBJ whole genome shotgun (WGS) entry which is preliminary data.</text>
</comment>
<organism evidence="8 9">
    <name type="scientific">Alistipes hominis</name>
    <dbReference type="NCBI Taxonomy" id="2763015"/>
    <lineage>
        <taxon>Bacteria</taxon>
        <taxon>Pseudomonadati</taxon>
        <taxon>Bacteroidota</taxon>
        <taxon>Bacteroidia</taxon>
        <taxon>Bacteroidales</taxon>
        <taxon>Rikenellaceae</taxon>
        <taxon>Alistipes</taxon>
    </lineage>
</organism>
<sequence length="313" mass="33416">MEDKNFRGHAAMLGACITFGLLAPVSKSLFGTGLVSAYALTMMRMGGGAVVFWIASLFTRREHVPPRDLLLFFFASLLGIVLNQGTYVLGVSKTSPIDASVVTTTTPIFVMVIAALYLREPITGKKILGVVVGAAGALLLILSGAHLVSGRTGSGSVSGDLLCLFAQLSFATYFVVFKKLISRYSPVTLMKWMFLYATACCLPFGYSDLKAVGWAELGWADYAQIAYVVLGATFLAYLLMPIGQKNLRPTVASSYNYVQPLVATLVAVSLGMDTFGWLKGVAVLLVFAGVYIVTISKSRAQLEAEAGRGSASR</sequence>
<feature type="transmembrane region" description="Helical" evidence="6">
    <location>
        <begin position="127"/>
        <end position="147"/>
    </location>
</feature>
<keyword evidence="5 6" id="KW-0472">Membrane</keyword>
<name>A0ABR7CJS2_9BACT</name>
<feature type="domain" description="EamA" evidence="7">
    <location>
        <begin position="158"/>
        <end position="294"/>
    </location>
</feature>
<evidence type="ECO:0000256" key="3">
    <source>
        <dbReference type="ARBA" id="ARBA00022692"/>
    </source>
</evidence>
<evidence type="ECO:0000313" key="8">
    <source>
        <dbReference type="EMBL" id="MBC5615837.1"/>
    </source>
</evidence>
<keyword evidence="9" id="KW-1185">Reference proteome</keyword>
<evidence type="ECO:0000313" key="9">
    <source>
        <dbReference type="Proteomes" id="UP000636891"/>
    </source>
</evidence>
<dbReference type="EMBL" id="JACOOK010000001">
    <property type="protein sequence ID" value="MBC5615837.1"/>
    <property type="molecule type" value="Genomic_DNA"/>
</dbReference>
<protein>
    <submittedName>
        <fullName evidence="8">EamA family transporter</fullName>
    </submittedName>
</protein>
<feature type="transmembrane region" description="Helical" evidence="6">
    <location>
        <begin position="99"/>
        <end position="118"/>
    </location>
</feature>
<feature type="transmembrane region" description="Helical" evidence="6">
    <location>
        <begin position="189"/>
        <end position="207"/>
    </location>
</feature>
<reference evidence="8 9" key="1">
    <citation type="submission" date="2020-08" db="EMBL/GenBank/DDBJ databases">
        <title>Genome public.</title>
        <authorList>
            <person name="Liu C."/>
            <person name="Sun Q."/>
        </authorList>
    </citation>
    <scope>NUCLEOTIDE SEQUENCE [LARGE SCALE GENOMIC DNA]</scope>
    <source>
        <strain evidence="8 9">New-7</strain>
    </source>
</reference>
<gene>
    <name evidence="8" type="ORF">H8S08_02210</name>
</gene>
<dbReference type="InterPro" id="IPR050638">
    <property type="entry name" value="AA-Vitamin_Transporters"/>
</dbReference>
<feature type="transmembrane region" description="Helical" evidence="6">
    <location>
        <begin position="219"/>
        <end position="240"/>
    </location>
</feature>
<evidence type="ECO:0000256" key="2">
    <source>
        <dbReference type="ARBA" id="ARBA00022475"/>
    </source>
</evidence>
<comment type="subcellular location">
    <subcellularLocation>
        <location evidence="1">Cell membrane</location>
        <topology evidence="1">Multi-pass membrane protein</topology>
    </subcellularLocation>
</comment>
<evidence type="ECO:0000259" key="7">
    <source>
        <dbReference type="Pfam" id="PF00892"/>
    </source>
</evidence>
<dbReference type="PANTHER" id="PTHR32322">
    <property type="entry name" value="INNER MEMBRANE TRANSPORTER"/>
    <property type="match status" value="1"/>
</dbReference>
<feature type="transmembrane region" description="Helical" evidence="6">
    <location>
        <begin position="69"/>
        <end position="87"/>
    </location>
</feature>
<accession>A0ABR7CJS2</accession>
<feature type="transmembrane region" description="Helical" evidence="6">
    <location>
        <begin position="159"/>
        <end position="177"/>
    </location>
</feature>
<dbReference type="Proteomes" id="UP000636891">
    <property type="component" value="Unassembled WGS sequence"/>
</dbReference>
<dbReference type="SUPFAM" id="SSF103481">
    <property type="entry name" value="Multidrug resistance efflux transporter EmrE"/>
    <property type="match status" value="2"/>
</dbReference>
<keyword evidence="3 6" id="KW-0812">Transmembrane</keyword>
<dbReference type="InterPro" id="IPR037185">
    <property type="entry name" value="EmrE-like"/>
</dbReference>